<evidence type="ECO:0000313" key="2">
    <source>
        <dbReference type="WBParaSite" id="PS1159_v2.g55.t1"/>
    </source>
</evidence>
<reference evidence="2" key="1">
    <citation type="submission" date="2022-11" db="UniProtKB">
        <authorList>
            <consortium name="WormBaseParasite"/>
        </authorList>
    </citation>
    <scope>IDENTIFICATION</scope>
</reference>
<dbReference type="WBParaSite" id="PS1159_v2.g55.t1">
    <property type="protein sequence ID" value="PS1159_v2.g55.t1"/>
    <property type="gene ID" value="PS1159_v2.g55"/>
</dbReference>
<proteinExistence type="predicted"/>
<evidence type="ECO:0000313" key="1">
    <source>
        <dbReference type="Proteomes" id="UP000887580"/>
    </source>
</evidence>
<organism evidence="1 2">
    <name type="scientific">Panagrolaimus sp. PS1159</name>
    <dbReference type="NCBI Taxonomy" id="55785"/>
    <lineage>
        <taxon>Eukaryota</taxon>
        <taxon>Metazoa</taxon>
        <taxon>Ecdysozoa</taxon>
        <taxon>Nematoda</taxon>
        <taxon>Chromadorea</taxon>
        <taxon>Rhabditida</taxon>
        <taxon>Tylenchina</taxon>
        <taxon>Panagrolaimomorpha</taxon>
        <taxon>Panagrolaimoidea</taxon>
        <taxon>Panagrolaimidae</taxon>
        <taxon>Panagrolaimus</taxon>
    </lineage>
</organism>
<accession>A0AC35GIW6</accession>
<name>A0AC35GIW6_9BILA</name>
<sequence length="471" mass="53158">MSKKSASSSNAITTSLKTGDIIWVPYRKSPKWPAVVKNVYPKKVTYFFLPEPQKGKPPTFKTTPKSACLFNESDTLPANASKDLQEAYKAAIGIIRGEIQLRFISQINSGSSSSGKRNADADPASPSTSNNSSVEIPVKKPRHSNTNESQIFIPYTVILLDTTEIPNWPVLFLEKSDDTEVLARRFPLNENLEGQRYPLKWCHNVTYNGIEELIVSNDCKGLPNYVRALVSAQEFMENPQNYVTLPEGFSNPQKPRPLITPKPKRTYNKKDVEMKEVEKEEEISEDEEEEEEKNVKTISKFSQNGLALANLSLSSSKNDVFKAMLSYEAREHVEKMFAGQYESKRNKEYHRADDASDATFSFYCGELLNFAELEMVIAEIHNWIALSPKLPKMSLLAEMHYISKVVLPELCIFALARINQISPKDAQILFENATKDQNGPFPSSRKTSRQPSNPGNSFEQLLRAVSIERSK</sequence>
<protein>
    <submittedName>
        <fullName evidence="2">PWWP domain-containing protein</fullName>
    </submittedName>
</protein>
<dbReference type="Proteomes" id="UP000887580">
    <property type="component" value="Unplaced"/>
</dbReference>